<accession>A0A0F5JMX6</accession>
<protein>
    <submittedName>
        <fullName evidence="1">Uncharacterized protein</fullName>
    </submittedName>
</protein>
<evidence type="ECO:0000313" key="2">
    <source>
        <dbReference type="Proteomes" id="UP000033047"/>
    </source>
</evidence>
<name>A0A0F5JMX6_9BACT</name>
<gene>
    <name evidence="1" type="ORF">HMPREF1535_00872</name>
</gene>
<proteinExistence type="predicted"/>
<dbReference type="Proteomes" id="UP000033047">
    <property type="component" value="Unassembled WGS sequence"/>
</dbReference>
<dbReference type="PATRIC" id="fig|927665.4.peg.892"/>
<evidence type="ECO:0000313" key="1">
    <source>
        <dbReference type="EMBL" id="KKB59044.1"/>
    </source>
</evidence>
<comment type="caution">
    <text evidence="1">The sequence shown here is derived from an EMBL/GenBank/DDBJ whole genome shotgun (WGS) entry which is preliminary data.</text>
</comment>
<dbReference type="GeneID" id="69982126"/>
<dbReference type="EMBL" id="AQHV01000004">
    <property type="protein sequence ID" value="KKB59044.1"/>
    <property type="molecule type" value="Genomic_DNA"/>
</dbReference>
<dbReference type="RefSeq" id="WP_046145381.1">
    <property type="nucleotide sequence ID" value="NZ_KQ033912.1"/>
</dbReference>
<dbReference type="PROSITE" id="PS51257">
    <property type="entry name" value="PROKAR_LIPOPROTEIN"/>
    <property type="match status" value="1"/>
</dbReference>
<sequence length="253" mass="28412">MKNLLFASVAFMLFFACSNETVFEEKDDSTIDVVTKSINDNGPFNLHDWRIEVIGAIMYHGFDMGPYWSDYESKGKTTFLTGPLTIEETIAQFGGCVGYNILGLTDISNWLYSYNMRYNIISFPGPPDDSNTESDGSKKEEKTAWEKLKDRYEGAAFIEENNCPPGSSFTYAQAAAIMARMDKQKDDEFLPFVYIKAYPSTSSFSIICWSLYGAVNNKTTGLIYSNPYTRIASGILEAYNNHIYSGVTCSDLN</sequence>
<reference evidence="1 2" key="1">
    <citation type="submission" date="2013-04" db="EMBL/GenBank/DDBJ databases">
        <title>The Genome Sequence of Parabacteroides goldsteinii DSM 19448.</title>
        <authorList>
            <consortium name="The Broad Institute Genomics Platform"/>
            <person name="Earl A."/>
            <person name="Ward D."/>
            <person name="Feldgarden M."/>
            <person name="Gevers D."/>
            <person name="Martens E."/>
            <person name="Sakamoto M."/>
            <person name="Benno Y."/>
            <person name="Song Y."/>
            <person name="Liu C."/>
            <person name="Lee J."/>
            <person name="Bolanos M."/>
            <person name="Vaisanen M.L."/>
            <person name="Finegold S.M."/>
            <person name="Walker B."/>
            <person name="Young S."/>
            <person name="Zeng Q."/>
            <person name="Gargeya S."/>
            <person name="Fitzgerald M."/>
            <person name="Haas B."/>
            <person name="Abouelleil A."/>
            <person name="Allen A.W."/>
            <person name="Alvarado L."/>
            <person name="Arachchi H.M."/>
            <person name="Berlin A.M."/>
            <person name="Chapman S.B."/>
            <person name="Gainer-Dewar J."/>
            <person name="Goldberg J."/>
            <person name="Griggs A."/>
            <person name="Gujja S."/>
            <person name="Hansen M."/>
            <person name="Howarth C."/>
            <person name="Imamovic A."/>
            <person name="Ireland A."/>
            <person name="Larimer J."/>
            <person name="McCowan C."/>
            <person name="Murphy C."/>
            <person name="Pearson M."/>
            <person name="Poon T.W."/>
            <person name="Priest M."/>
            <person name="Roberts A."/>
            <person name="Saif S."/>
            <person name="Shea T."/>
            <person name="Sisk P."/>
            <person name="Sykes S."/>
            <person name="Wortman J."/>
            <person name="Nusbaum C."/>
            <person name="Birren B."/>
        </authorList>
    </citation>
    <scope>NUCLEOTIDE SEQUENCE [LARGE SCALE GENOMIC DNA]</scope>
    <source>
        <strain evidence="1 2">DSM 19448</strain>
    </source>
</reference>
<dbReference type="AlphaFoldDB" id="A0A0F5JMX6"/>
<dbReference type="HOGENOM" id="CLU_1097731_0_0_10"/>
<organism evidence="1 2">
    <name type="scientific">Parabacteroides goldsteinii DSM 19448 = WAL 12034</name>
    <dbReference type="NCBI Taxonomy" id="927665"/>
    <lineage>
        <taxon>Bacteria</taxon>
        <taxon>Pseudomonadati</taxon>
        <taxon>Bacteroidota</taxon>
        <taxon>Bacteroidia</taxon>
        <taxon>Bacteroidales</taxon>
        <taxon>Tannerellaceae</taxon>
        <taxon>Parabacteroides</taxon>
    </lineage>
</organism>